<comment type="similarity">
    <text evidence="1">Belongs to the carotenoid oxygenase family.</text>
</comment>
<keyword evidence="3" id="KW-0560">Oxidoreductase</keyword>
<evidence type="ECO:0000256" key="5">
    <source>
        <dbReference type="PIRSR" id="PIRSR604294-1"/>
    </source>
</evidence>
<evidence type="ECO:0000256" key="2">
    <source>
        <dbReference type="ARBA" id="ARBA00022723"/>
    </source>
</evidence>
<feature type="binding site" evidence="5">
    <location>
        <position position="342"/>
    </location>
    <ligand>
        <name>Fe cation</name>
        <dbReference type="ChEBI" id="CHEBI:24875"/>
        <note>catalytic</note>
    </ligand>
</feature>
<dbReference type="PANTHER" id="PTHR10543:SF89">
    <property type="entry name" value="CAROTENOID 9,10(9',10')-CLEAVAGE DIOXYGENASE 1"/>
    <property type="match status" value="1"/>
</dbReference>
<dbReference type="PANTHER" id="PTHR10543">
    <property type="entry name" value="BETA-CAROTENE DIOXYGENASE"/>
    <property type="match status" value="1"/>
</dbReference>
<dbReference type="Pfam" id="PF03055">
    <property type="entry name" value="RPE65"/>
    <property type="match status" value="1"/>
</dbReference>
<keyword evidence="7" id="KW-1185">Reference proteome</keyword>
<dbReference type="GO" id="GO:0016121">
    <property type="term" value="P:carotene catabolic process"/>
    <property type="evidence" value="ECO:0007669"/>
    <property type="project" value="TreeGrafter"/>
</dbReference>
<evidence type="ECO:0000256" key="3">
    <source>
        <dbReference type="ARBA" id="ARBA00023002"/>
    </source>
</evidence>
<dbReference type="GO" id="GO:0046872">
    <property type="term" value="F:metal ion binding"/>
    <property type="evidence" value="ECO:0007669"/>
    <property type="project" value="UniProtKB-KW"/>
</dbReference>
<reference evidence="6" key="2">
    <citation type="journal article" date="2023" name="IMA Fungus">
        <title>Comparative genomic study of the Penicillium genus elucidates a diverse pangenome and 15 lateral gene transfer events.</title>
        <authorList>
            <person name="Petersen C."/>
            <person name="Sorensen T."/>
            <person name="Nielsen M.R."/>
            <person name="Sondergaard T.E."/>
            <person name="Sorensen J.L."/>
            <person name="Fitzpatrick D.A."/>
            <person name="Frisvad J.C."/>
            <person name="Nielsen K.L."/>
        </authorList>
    </citation>
    <scope>NUCLEOTIDE SEQUENCE</scope>
    <source>
        <strain evidence="6">IBT 30728</strain>
    </source>
</reference>
<reference evidence="6" key="1">
    <citation type="submission" date="2022-12" db="EMBL/GenBank/DDBJ databases">
        <authorList>
            <person name="Petersen C."/>
        </authorList>
    </citation>
    <scope>NUCLEOTIDE SEQUENCE</scope>
    <source>
        <strain evidence="6">IBT 30728</strain>
    </source>
</reference>
<comment type="cofactor">
    <cofactor evidence="5">
        <name>Fe(2+)</name>
        <dbReference type="ChEBI" id="CHEBI:29033"/>
    </cofactor>
    <text evidence="5">Binds 1 Fe(2+) ion per subunit.</text>
</comment>
<dbReference type="GeneID" id="81622114"/>
<dbReference type="InterPro" id="IPR004294">
    <property type="entry name" value="Carotenoid_Oase"/>
</dbReference>
<organism evidence="6 7">
    <name type="scientific">Penicillium diatomitis</name>
    <dbReference type="NCBI Taxonomy" id="2819901"/>
    <lineage>
        <taxon>Eukaryota</taxon>
        <taxon>Fungi</taxon>
        <taxon>Dikarya</taxon>
        <taxon>Ascomycota</taxon>
        <taxon>Pezizomycotina</taxon>
        <taxon>Eurotiomycetes</taxon>
        <taxon>Eurotiomycetidae</taxon>
        <taxon>Eurotiales</taxon>
        <taxon>Aspergillaceae</taxon>
        <taxon>Penicillium</taxon>
    </lineage>
</organism>
<evidence type="ECO:0000256" key="1">
    <source>
        <dbReference type="ARBA" id="ARBA00006787"/>
    </source>
</evidence>
<feature type="binding site" evidence="5">
    <location>
        <position position="220"/>
    </location>
    <ligand>
        <name>Fe cation</name>
        <dbReference type="ChEBI" id="CHEBI:24875"/>
        <note>catalytic</note>
    </ligand>
</feature>
<dbReference type="RefSeq" id="XP_056793896.1">
    <property type="nucleotide sequence ID" value="XM_056931865.1"/>
</dbReference>
<feature type="binding site" evidence="5">
    <location>
        <position position="588"/>
    </location>
    <ligand>
        <name>Fe cation</name>
        <dbReference type="ChEBI" id="CHEBI:24875"/>
        <note>catalytic</note>
    </ligand>
</feature>
<dbReference type="EMBL" id="JAPWDQ010000002">
    <property type="protein sequence ID" value="KAJ5493516.1"/>
    <property type="molecule type" value="Genomic_DNA"/>
</dbReference>
<gene>
    <name evidence="6" type="ORF">N7539_002262</name>
</gene>
<sequence>MTPWFLSGNFEPIQRQRELTSCPYTGKIPEELAGGQYVRNGGNPQQMPRETERSHWWDGDGMLSGVYFNQTDDHDSKLQPQFVNQYLLTDVYLAAKSMPSVCSPMVLSLSVMLDPYISIFAFLCELMRCAVLVLWSHISPMVPAIRNLSVANTSLSFHDGRALAHCQSGPPLRVLLPTLQTVGWFNGASAEGEPETHSSFEEVIGGRGPLAFLKNWTTSHPKVDPDSQQMVTFQSSFLPPFVWYSVLPDSDHGSEKAPLSQTKLINQPIPGIASPKLMHDFGVSGSHTIILDLPLSLNPLNTIKGKPPVQYNRHSPSRFGIFPRFQPQNIRWYETDACLIFHTANTWDEVETSPYSKESARVVNMLACRTTTPAVLYTSSSSSNSVGAELLEQGHDACRLYYYSFNISDSINNQIMHEWALSAIPFEFPTVSPNYEMRDARFVYGCSTTDSKSSASIGQGVKVNCLVKMDVQRLIQKGRETSTAPIVGCVDTRNIDEVIASKIVDDPIQVFQAPKGWYTQEASFVPRQHATREDDGFLLAFMFDESQLHHDRSCPLNARSELWVIDALDMETVVTRILLPQRVPYGFHGHWFSRGDIERQRAVASLRRDTT</sequence>
<protein>
    <recommendedName>
        <fullName evidence="8">Carotenoid oxygenase</fullName>
    </recommendedName>
</protein>
<evidence type="ECO:0008006" key="8">
    <source>
        <dbReference type="Google" id="ProtNLM"/>
    </source>
</evidence>
<dbReference type="Proteomes" id="UP001148312">
    <property type="component" value="Unassembled WGS sequence"/>
</dbReference>
<dbReference type="AlphaFoldDB" id="A0A9W9XIB0"/>
<dbReference type="GO" id="GO:0010436">
    <property type="term" value="F:carotenoid dioxygenase activity"/>
    <property type="evidence" value="ECO:0007669"/>
    <property type="project" value="TreeGrafter"/>
</dbReference>
<keyword evidence="2 5" id="KW-0479">Metal-binding</keyword>
<accession>A0A9W9XIB0</accession>
<proteinExistence type="inferred from homology"/>
<name>A0A9W9XIB0_9EURO</name>
<evidence type="ECO:0000256" key="4">
    <source>
        <dbReference type="ARBA" id="ARBA00023004"/>
    </source>
</evidence>
<evidence type="ECO:0000313" key="6">
    <source>
        <dbReference type="EMBL" id="KAJ5493516.1"/>
    </source>
</evidence>
<keyword evidence="4 5" id="KW-0408">Iron</keyword>
<comment type="caution">
    <text evidence="6">The sequence shown here is derived from an EMBL/GenBank/DDBJ whole genome shotgun (WGS) entry which is preliminary data.</text>
</comment>
<feature type="binding site" evidence="5">
    <location>
        <position position="279"/>
    </location>
    <ligand>
        <name>Fe cation</name>
        <dbReference type="ChEBI" id="CHEBI:24875"/>
        <note>catalytic</note>
    </ligand>
</feature>
<evidence type="ECO:0000313" key="7">
    <source>
        <dbReference type="Proteomes" id="UP001148312"/>
    </source>
</evidence>